<feature type="domain" description="Ferritin/DPS" evidence="3">
    <location>
        <begin position="8"/>
        <end position="146"/>
    </location>
</feature>
<evidence type="ECO:0000313" key="5">
    <source>
        <dbReference type="Proteomes" id="UP000481621"/>
    </source>
</evidence>
<dbReference type="SUPFAM" id="SSF47240">
    <property type="entry name" value="Ferritin-like"/>
    <property type="match status" value="1"/>
</dbReference>
<proteinExistence type="inferred from homology"/>
<keyword evidence="5" id="KW-1185">Reference proteome</keyword>
<dbReference type="InterPro" id="IPR002177">
    <property type="entry name" value="DPS_DNA-bd"/>
</dbReference>
<organism evidence="4 5">
    <name type="scientific">Neobacillus thermocopriae</name>
    <dbReference type="NCBI Taxonomy" id="1215031"/>
    <lineage>
        <taxon>Bacteria</taxon>
        <taxon>Bacillati</taxon>
        <taxon>Bacillota</taxon>
        <taxon>Bacilli</taxon>
        <taxon>Bacillales</taxon>
        <taxon>Bacillaceae</taxon>
        <taxon>Neobacillus</taxon>
    </lineage>
</organism>
<dbReference type="PROSITE" id="PS00818">
    <property type="entry name" value="DPS_1"/>
    <property type="match status" value="1"/>
</dbReference>
<evidence type="ECO:0000256" key="1">
    <source>
        <dbReference type="ARBA" id="ARBA00009497"/>
    </source>
</evidence>
<dbReference type="AlphaFoldDB" id="A0A6B3TQA4"/>
<comment type="caution">
    <text evidence="4">The sequence shown here is derived from an EMBL/GenBank/DDBJ whole genome shotgun (WGS) entry which is preliminary data.</text>
</comment>
<reference evidence="4" key="1">
    <citation type="submission" date="2020-02" db="EMBL/GenBank/DDBJ databases">
        <title>Bacillus sedimentmangrovi sp. nov., isolated from sediment of the mangrove ecosystem.</title>
        <authorList>
            <person name="Liu G."/>
        </authorList>
    </citation>
    <scope>NUCLEOTIDE SEQUENCE [LARGE SCALE GENOMIC DNA]</scope>
    <source>
        <strain evidence="4">SgZ-7</strain>
    </source>
</reference>
<dbReference type="PROSITE" id="PS00819">
    <property type="entry name" value="DPS_2"/>
    <property type="match status" value="1"/>
</dbReference>
<dbReference type="PANTHER" id="PTHR42932">
    <property type="entry name" value="GENERAL STRESS PROTEIN 20U"/>
    <property type="match status" value="1"/>
</dbReference>
<dbReference type="EMBL" id="JAAIUV010000013">
    <property type="protein sequence ID" value="NEX79174.1"/>
    <property type="molecule type" value="Genomic_DNA"/>
</dbReference>
<evidence type="ECO:0000313" key="4">
    <source>
        <dbReference type="EMBL" id="NEX79174.1"/>
    </source>
</evidence>
<dbReference type="RefSeq" id="WP_163183623.1">
    <property type="nucleotide sequence ID" value="NZ_JAAIUV010000013.1"/>
</dbReference>
<dbReference type="PANTHER" id="PTHR42932:SF1">
    <property type="entry name" value="GENERAL STRESS PROTEIN 20U"/>
    <property type="match status" value="1"/>
</dbReference>
<name>A0A6B3TQA4_9BACI</name>
<dbReference type="Pfam" id="PF00210">
    <property type="entry name" value="Ferritin"/>
    <property type="match status" value="1"/>
</dbReference>
<sequence length="148" mass="16946">MENQLANVLNKQIANWAVLYLKLHNYHWFVKGDQFFTLHAKFEEFYNEAADHLDELAERLLAIGGKPVATMKEYLETSAIKEALGTETTDEMVQSIINDFSVVIKELKEGMRLAEENDDEATGDMLLSIHSDLEKHVWMLKAFLGKSI</sequence>
<dbReference type="CDD" id="cd01043">
    <property type="entry name" value="DPS"/>
    <property type="match status" value="1"/>
</dbReference>
<evidence type="ECO:0000256" key="2">
    <source>
        <dbReference type="RuleBase" id="RU003875"/>
    </source>
</evidence>
<dbReference type="InterPro" id="IPR009078">
    <property type="entry name" value="Ferritin-like_SF"/>
</dbReference>
<dbReference type="Proteomes" id="UP000481621">
    <property type="component" value="Unassembled WGS sequence"/>
</dbReference>
<dbReference type="InterPro" id="IPR023188">
    <property type="entry name" value="DPS_DNA-bd_CS"/>
</dbReference>
<accession>A0A6B3TQA4</accession>
<protein>
    <submittedName>
        <fullName evidence="4">DNA starvation/stationary phase protection protein</fullName>
    </submittedName>
</protein>
<dbReference type="InterPro" id="IPR008331">
    <property type="entry name" value="Ferritin_DPS_dom"/>
</dbReference>
<dbReference type="GO" id="GO:0008199">
    <property type="term" value="F:ferric iron binding"/>
    <property type="evidence" value="ECO:0007669"/>
    <property type="project" value="InterPro"/>
</dbReference>
<gene>
    <name evidence="4" type="ORF">G4Z05_09770</name>
</gene>
<evidence type="ECO:0000259" key="3">
    <source>
        <dbReference type="Pfam" id="PF00210"/>
    </source>
</evidence>
<dbReference type="InterPro" id="IPR012347">
    <property type="entry name" value="Ferritin-like"/>
</dbReference>
<dbReference type="PRINTS" id="PR01346">
    <property type="entry name" value="HELNAPAPROT"/>
</dbReference>
<comment type="similarity">
    <text evidence="1 2">Belongs to the Dps family.</text>
</comment>
<dbReference type="GO" id="GO:0016722">
    <property type="term" value="F:oxidoreductase activity, acting on metal ions"/>
    <property type="evidence" value="ECO:0007669"/>
    <property type="project" value="InterPro"/>
</dbReference>
<dbReference type="Gene3D" id="1.20.1260.10">
    <property type="match status" value="1"/>
</dbReference>
<dbReference type="PIRSF" id="PIRSF005900">
    <property type="entry name" value="Dps"/>
    <property type="match status" value="1"/>
</dbReference>